<reference evidence="1" key="1">
    <citation type="submission" date="2020-11" db="EMBL/GenBank/DDBJ databases">
        <title>Carbohydrate-dependent, anaerobic sulfur respiration: A novel catabolism in halophilic archaea.</title>
        <authorList>
            <person name="Sorokin D.Y."/>
            <person name="Messina E."/>
            <person name="Smedile F."/>
            <person name="La Cono V."/>
            <person name="Hallsworth J.E."/>
            <person name="Yakimov M.M."/>
        </authorList>
    </citation>
    <scope>NUCLEOTIDE SEQUENCE</scope>
    <source>
        <strain evidence="1">HSR12-1</strain>
    </source>
</reference>
<sequence length="67" mass="7585">MQHYHGTIDVAKQWSRETAADLLVEAALEEDEETAAEIHKVVELVRTVTDRIEQGDNTRARQPGKDL</sequence>
<organism evidence="1 2">
    <name type="scientific">Halapricum desulfuricans</name>
    <dbReference type="NCBI Taxonomy" id="2841257"/>
    <lineage>
        <taxon>Archaea</taxon>
        <taxon>Methanobacteriati</taxon>
        <taxon>Methanobacteriota</taxon>
        <taxon>Stenosarchaea group</taxon>
        <taxon>Halobacteria</taxon>
        <taxon>Halobacteriales</taxon>
        <taxon>Haloarculaceae</taxon>
        <taxon>Halapricum</taxon>
    </lineage>
</organism>
<evidence type="ECO:0000313" key="2">
    <source>
        <dbReference type="Proteomes" id="UP000663525"/>
    </source>
</evidence>
<proteinExistence type="predicted"/>
<dbReference type="AlphaFoldDB" id="A0A897N0X1"/>
<protein>
    <submittedName>
        <fullName evidence="1">Uncharacterized protein</fullName>
    </submittedName>
</protein>
<evidence type="ECO:0000313" key="1">
    <source>
        <dbReference type="EMBL" id="QSG06347.1"/>
    </source>
</evidence>
<name>A0A897N0X1_9EURY</name>
<dbReference type="Proteomes" id="UP000663525">
    <property type="component" value="Chromosome"/>
</dbReference>
<accession>A0A897N0X1</accession>
<gene>
    <name evidence="1" type="ORF">HSR121_2014</name>
</gene>
<dbReference type="EMBL" id="CP064787">
    <property type="protein sequence ID" value="QSG06347.1"/>
    <property type="molecule type" value="Genomic_DNA"/>
</dbReference>